<dbReference type="SUPFAM" id="SSF51905">
    <property type="entry name" value="FAD/NAD(P)-binding domain"/>
    <property type="match status" value="1"/>
</dbReference>
<evidence type="ECO:0000256" key="4">
    <source>
        <dbReference type="ARBA" id="ARBA00022827"/>
    </source>
</evidence>
<keyword evidence="12" id="KW-1185">Reference proteome</keyword>
<dbReference type="FunFam" id="3.50.50.100:FF:000010">
    <property type="entry name" value="Alternative NAD(P)H-ubiquinone oxidoreductase C1, chloroplastic/mitochondrial"/>
    <property type="match status" value="1"/>
</dbReference>
<dbReference type="Pfam" id="PF07992">
    <property type="entry name" value="Pyr_redox_2"/>
    <property type="match status" value="1"/>
</dbReference>
<evidence type="ECO:0000256" key="8">
    <source>
        <dbReference type="ARBA" id="ARBA00066844"/>
    </source>
</evidence>
<evidence type="ECO:0000256" key="2">
    <source>
        <dbReference type="ARBA" id="ARBA00005272"/>
    </source>
</evidence>
<name>A0A1Y1HRG8_KLENI</name>
<dbReference type="GO" id="GO:0019646">
    <property type="term" value="P:aerobic electron transport chain"/>
    <property type="evidence" value="ECO:0000318"/>
    <property type="project" value="GO_Central"/>
</dbReference>
<feature type="region of interest" description="Disordered" evidence="9">
    <location>
        <begin position="71"/>
        <end position="143"/>
    </location>
</feature>
<dbReference type="EMBL" id="DF236974">
    <property type="protein sequence ID" value="GAQ79157.1"/>
    <property type="molecule type" value="Genomic_DNA"/>
</dbReference>
<evidence type="ECO:0000313" key="11">
    <source>
        <dbReference type="EMBL" id="GAQ79157.1"/>
    </source>
</evidence>
<dbReference type="InterPro" id="IPR036188">
    <property type="entry name" value="FAD/NAD-bd_sf"/>
</dbReference>
<sequence>MASVGHAKAAGFVSQLAPFSNRGAGQSHLASSSLLFPLLIRERSCGCPLQISLTSRKPSFSIFQQVSYNFDARDRNHRRPAPAPSPGFNRSKQRTQVSRGRRRVTAAAGSSDTSPPSTQSSDSPSHPQPFGDSSAAAIPRSVPWPDPSRPRICIVGGGFGGLYTALRLDSLTWPGDKRPQIMLVDQSERFVFKPMLYELLNREADPWEIAPPFRELLSRTNVRFLKGKVKSVAPYDREGEVMPAVGPGGVVRLVSGEEIAYDWLVLALGAEMKMSFVPGAKENALPFSTLEDAQRVDKQLSRLEADLRKQRSQRQAPQPLRISIIGGGYTGVELASTVAERFGSQARVQIIEPSETIVASGVQGNREAAKKVLQDRNVELALGYRVTTIREAPGRTAESTRAYLEVEHVASGVGKPTEMEADLVLWTVGTKAVAPEGDASHQPFPLNSRGQTETDETLRVKGHPRVFALGDAAGVASKQGVTLAPTAQVAFQAADYVGWNIWAAINGRPLLPFRYQHLGEMMTLGAKDGTVTLNLPGGLTLEGPLGSIARKIAYAYRMPTTEHKIRVGLSWATRAAFETASSILPSLATMFR</sequence>
<dbReference type="GO" id="GO:0003955">
    <property type="term" value="F:NAD(P)H dehydrogenase (quinone) activity"/>
    <property type="evidence" value="ECO:0000318"/>
    <property type="project" value="GO_Central"/>
</dbReference>
<dbReference type="Gene3D" id="3.50.50.100">
    <property type="match status" value="1"/>
</dbReference>
<feature type="compositionally biased region" description="Low complexity" evidence="9">
    <location>
        <begin position="110"/>
        <end position="129"/>
    </location>
</feature>
<dbReference type="OMA" id="VDPRSYM"/>
<comment type="cofactor">
    <cofactor evidence="1">
        <name>FAD</name>
        <dbReference type="ChEBI" id="CHEBI:57692"/>
    </cofactor>
</comment>
<accession>A0A1Y1HRG8</accession>
<organism evidence="11 12">
    <name type="scientific">Klebsormidium nitens</name>
    <name type="common">Green alga</name>
    <name type="synonym">Ulothrix nitens</name>
    <dbReference type="NCBI Taxonomy" id="105231"/>
    <lineage>
        <taxon>Eukaryota</taxon>
        <taxon>Viridiplantae</taxon>
        <taxon>Streptophyta</taxon>
        <taxon>Klebsormidiophyceae</taxon>
        <taxon>Klebsormidiales</taxon>
        <taxon>Klebsormidiaceae</taxon>
        <taxon>Klebsormidium</taxon>
    </lineage>
</organism>
<reference evidence="11 12" key="1">
    <citation type="journal article" date="2014" name="Nat. Commun.">
        <title>Klebsormidium flaccidum genome reveals primary factors for plant terrestrial adaptation.</title>
        <authorList>
            <person name="Hori K."/>
            <person name="Maruyama F."/>
            <person name="Fujisawa T."/>
            <person name="Togashi T."/>
            <person name="Yamamoto N."/>
            <person name="Seo M."/>
            <person name="Sato S."/>
            <person name="Yamada T."/>
            <person name="Mori H."/>
            <person name="Tajima N."/>
            <person name="Moriyama T."/>
            <person name="Ikeuchi M."/>
            <person name="Watanabe M."/>
            <person name="Wada H."/>
            <person name="Kobayashi K."/>
            <person name="Saito M."/>
            <person name="Masuda T."/>
            <person name="Sasaki-Sekimoto Y."/>
            <person name="Mashiguchi K."/>
            <person name="Awai K."/>
            <person name="Shimojima M."/>
            <person name="Masuda S."/>
            <person name="Iwai M."/>
            <person name="Nobusawa T."/>
            <person name="Narise T."/>
            <person name="Kondo S."/>
            <person name="Saito H."/>
            <person name="Sato R."/>
            <person name="Murakawa M."/>
            <person name="Ihara Y."/>
            <person name="Oshima-Yamada Y."/>
            <person name="Ohtaka K."/>
            <person name="Satoh M."/>
            <person name="Sonobe K."/>
            <person name="Ishii M."/>
            <person name="Ohtani R."/>
            <person name="Kanamori-Sato M."/>
            <person name="Honoki R."/>
            <person name="Miyazaki D."/>
            <person name="Mochizuki H."/>
            <person name="Umetsu J."/>
            <person name="Higashi K."/>
            <person name="Shibata D."/>
            <person name="Kamiya Y."/>
            <person name="Sato N."/>
            <person name="Nakamura Y."/>
            <person name="Tabata S."/>
            <person name="Ida S."/>
            <person name="Kurokawa K."/>
            <person name="Ohta H."/>
        </authorList>
    </citation>
    <scope>NUCLEOTIDE SEQUENCE [LARGE SCALE GENOMIC DNA]</scope>
    <source>
        <strain evidence="11 12">NIES-2285</strain>
    </source>
</reference>
<evidence type="ECO:0000256" key="7">
    <source>
        <dbReference type="ARBA" id="ARBA00052971"/>
    </source>
</evidence>
<evidence type="ECO:0000256" key="9">
    <source>
        <dbReference type="SAM" id="MobiDB-lite"/>
    </source>
</evidence>
<evidence type="ECO:0000259" key="10">
    <source>
        <dbReference type="Pfam" id="PF07992"/>
    </source>
</evidence>
<evidence type="ECO:0000256" key="5">
    <source>
        <dbReference type="ARBA" id="ARBA00022857"/>
    </source>
</evidence>
<gene>
    <name evidence="11" type="ORF">KFL_000250340</name>
</gene>
<dbReference type="OrthoDB" id="5376590at2759"/>
<evidence type="ECO:0000256" key="1">
    <source>
        <dbReference type="ARBA" id="ARBA00001974"/>
    </source>
</evidence>
<feature type="domain" description="FAD/NAD(P)-binding" evidence="10">
    <location>
        <begin position="151"/>
        <end position="488"/>
    </location>
</feature>
<feature type="compositionally biased region" description="Polar residues" evidence="9">
    <location>
        <begin position="88"/>
        <end position="98"/>
    </location>
</feature>
<proteinExistence type="inferred from homology"/>
<keyword evidence="5" id="KW-0521">NADP</keyword>
<comment type="catalytic activity">
    <reaction evidence="7">
        <text>demethylphylloquinone + NADPH + H(+) = demethylphylloquinol + NADP(+)</text>
        <dbReference type="Rhea" id="RHEA:47744"/>
        <dbReference type="ChEBI" id="CHEBI:15378"/>
        <dbReference type="ChEBI" id="CHEBI:31087"/>
        <dbReference type="ChEBI" id="CHEBI:57783"/>
        <dbReference type="ChEBI" id="CHEBI:58349"/>
        <dbReference type="ChEBI" id="CHEBI:87844"/>
        <dbReference type="EC" id="1.6.5.12"/>
    </reaction>
</comment>
<keyword evidence="3" id="KW-0285">Flavoprotein</keyword>
<dbReference type="PANTHER" id="PTHR42913:SF4">
    <property type="entry name" value="ALTERNATIVE NAD(P)H-UBIQUINONE OXIDOREDUCTASE C1, CHLOROPLASTIC_MITOCHONDRIAL"/>
    <property type="match status" value="1"/>
</dbReference>
<dbReference type="InterPro" id="IPR051169">
    <property type="entry name" value="NADH-Q_oxidoreductase"/>
</dbReference>
<dbReference type="STRING" id="105231.A0A1Y1HRG8"/>
<evidence type="ECO:0000313" key="12">
    <source>
        <dbReference type="Proteomes" id="UP000054558"/>
    </source>
</evidence>
<keyword evidence="4" id="KW-0274">FAD</keyword>
<dbReference type="PANTHER" id="PTHR42913">
    <property type="entry name" value="APOPTOSIS-INDUCING FACTOR 1"/>
    <property type="match status" value="1"/>
</dbReference>
<dbReference type="EC" id="1.6.5.12" evidence="8"/>
<dbReference type="InterPro" id="IPR023753">
    <property type="entry name" value="FAD/NAD-binding_dom"/>
</dbReference>
<evidence type="ECO:0000256" key="6">
    <source>
        <dbReference type="ARBA" id="ARBA00023002"/>
    </source>
</evidence>
<dbReference type="Proteomes" id="UP000054558">
    <property type="component" value="Unassembled WGS sequence"/>
</dbReference>
<protein>
    <recommendedName>
        <fullName evidence="8">demethylphylloquinone reductase</fullName>
        <ecNumber evidence="8">1.6.5.12</ecNumber>
    </recommendedName>
</protein>
<evidence type="ECO:0000256" key="3">
    <source>
        <dbReference type="ARBA" id="ARBA00022630"/>
    </source>
</evidence>
<dbReference type="GO" id="GO:0042372">
    <property type="term" value="P:phylloquinone biosynthetic process"/>
    <property type="evidence" value="ECO:0000318"/>
    <property type="project" value="GO_Central"/>
</dbReference>
<comment type="similarity">
    <text evidence="2">Belongs to the NADH dehydrogenase family.</text>
</comment>
<dbReference type="PRINTS" id="PR00411">
    <property type="entry name" value="PNDRDTASEI"/>
</dbReference>
<dbReference type="AlphaFoldDB" id="A0A1Y1HRG8"/>
<dbReference type="PRINTS" id="PR00368">
    <property type="entry name" value="FADPNR"/>
</dbReference>
<keyword evidence="6" id="KW-0560">Oxidoreductase</keyword>